<protein>
    <submittedName>
        <fullName evidence="3">Pimeloyl-ACP methyl ester carboxylesterase</fullName>
    </submittedName>
</protein>
<evidence type="ECO:0000313" key="3">
    <source>
        <dbReference type="EMBL" id="PYE85421.1"/>
    </source>
</evidence>
<dbReference type="RefSeq" id="WP_110812489.1">
    <property type="nucleotide sequence ID" value="NZ_QJTE01000001.1"/>
</dbReference>
<dbReference type="Gene3D" id="3.40.50.1820">
    <property type="entry name" value="alpha/beta hydrolase"/>
    <property type="match status" value="1"/>
</dbReference>
<evidence type="ECO:0000313" key="4">
    <source>
        <dbReference type="Proteomes" id="UP000248311"/>
    </source>
</evidence>
<dbReference type="GO" id="GO:0016787">
    <property type="term" value="F:hydrolase activity"/>
    <property type="evidence" value="ECO:0007669"/>
    <property type="project" value="UniProtKB-KW"/>
</dbReference>
<keyword evidence="1" id="KW-0378">Hydrolase</keyword>
<dbReference type="Pfam" id="PF12697">
    <property type="entry name" value="Abhydrolase_6"/>
    <property type="match status" value="1"/>
</dbReference>
<gene>
    <name evidence="3" type="ORF">DFP88_10186</name>
</gene>
<reference evidence="3 4" key="1">
    <citation type="submission" date="2018-06" db="EMBL/GenBank/DDBJ databases">
        <title>Genomic Encyclopedia of Type Strains, Phase III (KMG-III): the genomes of soil and plant-associated and newly described type strains.</title>
        <authorList>
            <person name="Whitman W."/>
        </authorList>
    </citation>
    <scope>NUCLEOTIDE SEQUENCE [LARGE SCALE GENOMIC DNA]</scope>
    <source>
        <strain evidence="3 4">CECT 9025</strain>
    </source>
</reference>
<keyword evidence="4" id="KW-1185">Reference proteome</keyword>
<proteinExistence type="predicted"/>
<dbReference type="OrthoDB" id="9808398at2"/>
<dbReference type="EMBL" id="QJTE01000001">
    <property type="protein sequence ID" value="PYE85421.1"/>
    <property type="molecule type" value="Genomic_DNA"/>
</dbReference>
<dbReference type="Proteomes" id="UP000248311">
    <property type="component" value="Unassembled WGS sequence"/>
</dbReference>
<dbReference type="PRINTS" id="PR00111">
    <property type="entry name" value="ABHYDROLASE"/>
</dbReference>
<dbReference type="InterPro" id="IPR000073">
    <property type="entry name" value="AB_hydrolase_1"/>
</dbReference>
<name>A0A318STY6_9RHOB</name>
<dbReference type="AlphaFoldDB" id="A0A318STY6"/>
<dbReference type="InterPro" id="IPR029058">
    <property type="entry name" value="AB_hydrolase_fold"/>
</dbReference>
<sequence length="248" mass="27553">MLNLVRHGARGDLPPLVIVHGLFGSARNWGGVARKLSETREVIAVDLRNHGDSPWRDSHDYPALAEDLADLIASEGGPVDVLGHSMGGKAAMMLALTRPELVRRLVVADIAPVGYGHDQSQYITAMRRVDLASIENRGDAQRQMGLDAAHGTFLVQSLDLKERRWKLNLDVLEREMPKILGWPESEGRFEGPTLILRGGESAYVLPEHEDRIMALFPQARIETIEGASHWLHAERPREVTQAVARFLD</sequence>
<dbReference type="PANTHER" id="PTHR46118">
    <property type="entry name" value="PROTEIN ABHD11"/>
    <property type="match status" value="1"/>
</dbReference>
<evidence type="ECO:0000256" key="1">
    <source>
        <dbReference type="ARBA" id="ARBA00022801"/>
    </source>
</evidence>
<accession>A0A318STY6</accession>
<dbReference type="PANTHER" id="PTHR46118:SF4">
    <property type="entry name" value="PROTEIN ABHD11"/>
    <property type="match status" value="1"/>
</dbReference>
<dbReference type="SUPFAM" id="SSF53474">
    <property type="entry name" value="alpha/beta-Hydrolases"/>
    <property type="match status" value="1"/>
</dbReference>
<comment type="caution">
    <text evidence="3">The sequence shown here is derived from an EMBL/GenBank/DDBJ whole genome shotgun (WGS) entry which is preliminary data.</text>
</comment>
<organism evidence="3 4">
    <name type="scientific">Pseudoroseicyclus aestuarii</name>
    <dbReference type="NCBI Taxonomy" id="1795041"/>
    <lineage>
        <taxon>Bacteria</taxon>
        <taxon>Pseudomonadati</taxon>
        <taxon>Pseudomonadota</taxon>
        <taxon>Alphaproteobacteria</taxon>
        <taxon>Rhodobacterales</taxon>
        <taxon>Paracoccaceae</taxon>
        <taxon>Pseudoroseicyclus</taxon>
    </lineage>
</organism>
<feature type="domain" description="AB hydrolase-1" evidence="2">
    <location>
        <begin position="16"/>
        <end position="241"/>
    </location>
</feature>
<evidence type="ECO:0000259" key="2">
    <source>
        <dbReference type="Pfam" id="PF12697"/>
    </source>
</evidence>